<dbReference type="SUPFAM" id="SSF54928">
    <property type="entry name" value="RNA-binding domain, RBD"/>
    <property type="match status" value="2"/>
</dbReference>
<feature type="region of interest" description="Disordered" evidence="3">
    <location>
        <begin position="1"/>
        <end position="57"/>
    </location>
</feature>
<feature type="compositionally biased region" description="Low complexity" evidence="3">
    <location>
        <begin position="821"/>
        <end position="834"/>
    </location>
</feature>
<dbReference type="AlphaFoldDB" id="A0A401H2R5"/>
<dbReference type="RefSeq" id="XP_027619611.1">
    <property type="nucleotide sequence ID" value="XM_027763810.1"/>
</dbReference>
<feature type="region of interest" description="Disordered" evidence="3">
    <location>
        <begin position="458"/>
        <end position="574"/>
    </location>
</feature>
<feature type="compositionally biased region" description="Pro residues" evidence="3">
    <location>
        <begin position="557"/>
        <end position="574"/>
    </location>
</feature>
<dbReference type="OrthoDB" id="1049195at2759"/>
<evidence type="ECO:0000256" key="2">
    <source>
        <dbReference type="PROSITE-ProRule" id="PRU00176"/>
    </source>
</evidence>
<dbReference type="Pfam" id="PF00076">
    <property type="entry name" value="RRM_1"/>
    <property type="match status" value="2"/>
</dbReference>
<evidence type="ECO:0000313" key="5">
    <source>
        <dbReference type="EMBL" id="GBE88698.1"/>
    </source>
</evidence>
<dbReference type="STRING" id="139825.A0A401H2R5"/>
<feature type="compositionally biased region" description="Low complexity" evidence="3">
    <location>
        <begin position="460"/>
        <end position="487"/>
    </location>
</feature>
<dbReference type="InterPro" id="IPR000504">
    <property type="entry name" value="RRM_dom"/>
</dbReference>
<feature type="compositionally biased region" description="Gly residues" evidence="3">
    <location>
        <begin position="800"/>
        <end position="810"/>
    </location>
</feature>
<feature type="compositionally biased region" description="Polar residues" evidence="3">
    <location>
        <begin position="488"/>
        <end position="498"/>
    </location>
</feature>
<dbReference type="InterPro" id="IPR050374">
    <property type="entry name" value="RRT5_SRSF_SR"/>
</dbReference>
<proteinExistence type="predicted"/>
<feature type="domain" description="RRM" evidence="4">
    <location>
        <begin position="88"/>
        <end position="165"/>
    </location>
</feature>
<feature type="compositionally biased region" description="Polar residues" evidence="3">
    <location>
        <begin position="840"/>
        <end position="853"/>
    </location>
</feature>
<dbReference type="GO" id="GO:0003729">
    <property type="term" value="F:mRNA binding"/>
    <property type="evidence" value="ECO:0007669"/>
    <property type="project" value="TreeGrafter"/>
</dbReference>
<feature type="compositionally biased region" description="Polar residues" evidence="3">
    <location>
        <begin position="895"/>
        <end position="904"/>
    </location>
</feature>
<dbReference type="PANTHER" id="PTHR23003">
    <property type="entry name" value="RNA RECOGNITION MOTIF RRM DOMAIN CONTAINING PROTEIN"/>
    <property type="match status" value="1"/>
</dbReference>
<keyword evidence="1 2" id="KW-0694">RNA-binding</keyword>
<dbReference type="GO" id="GO:0005634">
    <property type="term" value="C:nucleus"/>
    <property type="evidence" value="ECO:0007669"/>
    <property type="project" value="TreeGrafter"/>
</dbReference>
<comment type="caution">
    <text evidence="5">The sequence shown here is derived from an EMBL/GenBank/DDBJ whole genome shotgun (WGS) entry which is preliminary data.</text>
</comment>
<evidence type="ECO:0000256" key="1">
    <source>
        <dbReference type="ARBA" id="ARBA00022884"/>
    </source>
</evidence>
<gene>
    <name evidence="5" type="ORF">SCP_1401030</name>
</gene>
<dbReference type="Gene3D" id="3.30.70.330">
    <property type="match status" value="2"/>
</dbReference>
<dbReference type="GO" id="GO:1990904">
    <property type="term" value="C:ribonucleoprotein complex"/>
    <property type="evidence" value="ECO:0007669"/>
    <property type="project" value="TreeGrafter"/>
</dbReference>
<feature type="region of interest" description="Disordered" evidence="3">
    <location>
        <begin position="791"/>
        <end position="853"/>
    </location>
</feature>
<dbReference type="EMBL" id="BFAD01000014">
    <property type="protein sequence ID" value="GBE88698.1"/>
    <property type="molecule type" value="Genomic_DNA"/>
</dbReference>
<feature type="compositionally biased region" description="Low complexity" evidence="3">
    <location>
        <begin position="633"/>
        <end position="655"/>
    </location>
</feature>
<evidence type="ECO:0000259" key="4">
    <source>
        <dbReference type="PROSITE" id="PS50102"/>
    </source>
</evidence>
<evidence type="ECO:0000313" key="6">
    <source>
        <dbReference type="Proteomes" id="UP000287166"/>
    </source>
</evidence>
<feature type="compositionally biased region" description="Low complexity" evidence="3">
    <location>
        <begin position="18"/>
        <end position="48"/>
    </location>
</feature>
<feature type="compositionally biased region" description="Polar residues" evidence="3">
    <location>
        <begin position="622"/>
        <end position="632"/>
    </location>
</feature>
<feature type="compositionally biased region" description="Basic residues" evidence="3">
    <location>
        <begin position="535"/>
        <end position="555"/>
    </location>
</feature>
<feature type="region of interest" description="Disordered" evidence="3">
    <location>
        <begin position="620"/>
        <end position="655"/>
    </location>
</feature>
<dbReference type="GO" id="GO:0005737">
    <property type="term" value="C:cytoplasm"/>
    <property type="evidence" value="ECO:0007669"/>
    <property type="project" value="TreeGrafter"/>
</dbReference>
<sequence length="928" mass="96257">MAIPGLHRSLAGPALGGPASQPRDSSPRPSSSAGAVAAPQPSAATAASPAPPAAPTNDDIEAVIKMAMASSSSAAAPRTNNPPRDTRTQLFVGNLPYRVRWQDLKDLFRRAGTVLRADVSLGPDNRSRGYGTVMLATAEDAGRAVDMFNGYCWQTRTLEVRPDRLGEELAVGGFSINGGLGVGNHLAGIGLGMHTPSLNSSTGASTLPSPLGRYPSTFGVGVGEDGLVVNGATPMSRPSTGAGPSPAIGGPSRNLFVGNLPFHIQWQDLKDLFRQAGAVARADVALGADGRSRGFGTVAFATEADAERGVRMFNGYEFNGRPLNVHFDKFAAPSSSSAQVAVPVPHSPMGVAFALAHSPVLSHAHGLPLSHGASFAHQILQQQHEQAQTQRTPVQPFVRSVDPGYAFDSREWEPQREAPGHIGMPYRTAYDFEFLSSGPNSPYEMYGEAGGRSFFGSLEQRQQQQQPPSLSEDRSSLSSRQALSRPSTSPQMHTVSNDESPDALPHSHSHTRSLSHLHSYPHAHLRSHSTQNNHAHSHGAHQQLRHTATHTHQHPAHPGPIALPPPPAVTAFPIPPAHTLSPPYPVALSPIHPAMSPLHHPAMMGMPMVSMTPHGLPPITPSMPSFTFLPQPSSGAAPEPSSSGTSTSNSGSNGAAYDLESARRAALHGHMLSPFGSAGGAFSPGATLSPGMSPGAFWGRPGAAANPFINPAVGAPVHSRPLDSMYYARGEEARTPDDEDAGAGREQGYFPPVRVSMAMAMAQAGSEPREPPGYFPLVPPCASALGSEAVGEDGSAAAGSGSGSGGGSLRGGEFPTLGLAGRRTSSTSEGTRTGADTGMTGRTPSSRGTSWTSEDLAKDVRGLAVDDEMVALGPAAAMCAGAKPRAYSAVASQAPAMQTPSPGQLQRADSDPFRAAADGAAPLATSSQ</sequence>
<feature type="domain" description="RRM" evidence="4">
    <location>
        <begin position="253"/>
        <end position="330"/>
    </location>
</feature>
<dbReference type="PANTHER" id="PTHR23003:SF64">
    <property type="entry name" value="RRM DOMAIN-CONTAINING PROTEIN"/>
    <property type="match status" value="1"/>
</dbReference>
<dbReference type="Proteomes" id="UP000287166">
    <property type="component" value="Unassembled WGS sequence"/>
</dbReference>
<dbReference type="FunFam" id="3.30.70.330:FF:000145">
    <property type="entry name" value="Putative RNP domain-containing protein"/>
    <property type="match status" value="2"/>
</dbReference>
<feature type="compositionally biased region" description="Basic residues" evidence="3">
    <location>
        <begin position="507"/>
        <end position="527"/>
    </location>
</feature>
<dbReference type="InterPro" id="IPR035979">
    <property type="entry name" value="RBD_domain_sf"/>
</dbReference>
<name>A0A401H2R5_9APHY</name>
<feature type="region of interest" description="Disordered" evidence="3">
    <location>
        <begin position="892"/>
        <end position="928"/>
    </location>
</feature>
<evidence type="ECO:0000256" key="3">
    <source>
        <dbReference type="SAM" id="MobiDB-lite"/>
    </source>
</evidence>
<dbReference type="SMART" id="SM00360">
    <property type="entry name" value="RRM"/>
    <property type="match status" value="2"/>
</dbReference>
<keyword evidence="6" id="KW-1185">Reference proteome</keyword>
<accession>A0A401H2R5</accession>
<organism evidence="5 6">
    <name type="scientific">Sparassis crispa</name>
    <dbReference type="NCBI Taxonomy" id="139825"/>
    <lineage>
        <taxon>Eukaryota</taxon>
        <taxon>Fungi</taxon>
        <taxon>Dikarya</taxon>
        <taxon>Basidiomycota</taxon>
        <taxon>Agaricomycotina</taxon>
        <taxon>Agaricomycetes</taxon>
        <taxon>Polyporales</taxon>
        <taxon>Sparassidaceae</taxon>
        <taxon>Sparassis</taxon>
    </lineage>
</organism>
<dbReference type="InterPro" id="IPR012677">
    <property type="entry name" value="Nucleotide-bd_a/b_plait_sf"/>
</dbReference>
<dbReference type="InParanoid" id="A0A401H2R5"/>
<protein>
    <recommendedName>
        <fullName evidence="4">RRM domain-containing protein</fullName>
    </recommendedName>
</protein>
<reference evidence="5 6" key="1">
    <citation type="journal article" date="2018" name="Sci. Rep.">
        <title>Genome sequence of the cauliflower mushroom Sparassis crispa (Hanabiratake) and its association with beneficial usage.</title>
        <authorList>
            <person name="Kiyama R."/>
            <person name="Furutani Y."/>
            <person name="Kawaguchi K."/>
            <person name="Nakanishi T."/>
        </authorList>
    </citation>
    <scope>NUCLEOTIDE SEQUENCE [LARGE SCALE GENOMIC DNA]</scope>
</reference>
<dbReference type="PROSITE" id="PS50102">
    <property type="entry name" value="RRM"/>
    <property type="match status" value="2"/>
</dbReference>
<dbReference type="GeneID" id="38785615"/>